<evidence type="ECO:0000259" key="4">
    <source>
        <dbReference type="Pfam" id="PF00849"/>
    </source>
</evidence>
<keyword evidence="2" id="KW-0413">Isomerase</keyword>
<dbReference type="EMBL" id="PHAO01000001">
    <property type="protein sequence ID" value="PKN03010.1"/>
    <property type="molecule type" value="Genomic_DNA"/>
</dbReference>
<dbReference type="GO" id="GO:0140098">
    <property type="term" value="F:catalytic activity, acting on RNA"/>
    <property type="evidence" value="ECO:0007669"/>
    <property type="project" value="UniProtKB-ARBA"/>
</dbReference>
<dbReference type="InterPro" id="IPR006145">
    <property type="entry name" value="PsdUridine_synth_RsuA/RluA"/>
</dbReference>
<gene>
    <name evidence="5" type="ORF">CVU76_03215</name>
</gene>
<dbReference type="SUPFAM" id="SSF55120">
    <property type="entry name" value="Pseudouridine synthase"/>
    <property type="match status" value="1"/>
</dbReference>
<comment type="similarity">
    <text evidence="1">Belongs to the pseudouridine synthase RluA family.</text>
</comment>
<evidence type="ECO:0000313" key="5">
    <source>
        <dbReference type="EMBL" id="PKN03010.1"/>
    </source>
</evidence>
<evidence type="ECO:0000256" key="3">
    <source>
        <dbReference type="PROSITE-ProRule" id="PRU00182"/>
    </source>
</evidence>
<name>A0A2N2F469_9BACT</name>
<dbReference type="GO" id="GO:0009982">
    <property type="term" value="F:pseudouridine synthase activity"/>
    <property type="evidence" value="ECO:0007669"/>
    <property type="project" value="InterPro"/>
</dbReference>
<dbReference type="InterPro" id="IPR036986">
    <property type="entry name" value="S4_RNA-bd_sf"/>
</dbReference>
<dbReference type="AlphaFoldDB" id="A0A2N2F469"/>
<dbReference type="Gene3D" id="3.30.2350.10">
    <property type="entry name" value="Pseudouridine synthase"/>
    <property type="match status" value="1"/>
</dbReference>
<reference evidence="5 6" key="1">
    <citation type="journal article" date="2017" name="ISME J.">
        <title>Potential for microbial H2 and metal transformations associated with novel bacteria and archaea in deep terrestrial subsurface sediments.</title>
        <authorList>
            <person name="Hernsdorf A.W."/>
            <person name="Amano Y."/>
            <person name="Miyakawa K."/>
            <person name="Ise K."/>
            <person name="Suzuki Y."/>
            <person name="Anantharaman K."/>
            <person name="Probst A."/>
            <person name="Burstein D."/>
            <person name="Thomas B.C."/>
            <person name="Banfield J.F."/>
        </authorList>
    </citation>
    <scope>NUCLEOTIDE SEQUENCE [LARGE SCALE GENOMIC DNA]</scope>
    <source>
        <strain evidence="5">HGW-Dojkabacteria-1</strain>
    </source>
</reference>
<dbReference type="Pfam" id="PF00849">
    <property type="entry name" value="PseudoU_synth_2"/>
    <property type="match status" value="1"/>
</dbReference>
<dbReference type="Gene3D" id="3.10.290.10">
    <property type="entry name" value="RNA-binding S4 domain"/>
    <property type="match status" value="1"/>
</dbReference>
<evidence type="ECO:0000313" key="6">
    <source>
        <dbReference type="Proteomes" id="UP000233417"/>
    </source>
</evidence>
<dbReference type="InterPro" id="IPR050188">
    <property type="entry name" value="RluA_PseudoU_synthase"/>
</dbReference>
<evidence type="ECO:0000256" key="1">
    <source>
        <dbReference type="ARBA" id="ARBA00010876"/>
    </source>
</evidence>
<proteinExistence type="inferred from homology"/>
<dbReference type="GO" id="GO:0003723">
    <property type="term" value="F:RNA binding"/>
    <property type="evidence" value="ECO:0007669"/>
    <property type="project" value="UniProtKB-KW"/>
</dbReference>
<organism evidence="5 6">
    <name type="scientific">Candidatus Dojkabacteria bacterium HGW-Dojkabacteria-1</name>
    <dbReference type="NCBI Taxonomy" id="2013761"/>
    <lineage>
        <taxon>Bacteria</taxon>
        <taxon>Candidatus Dojkabacteria</taxon>
    </lineage>
</organism>
<dbReference type="Proteomes" id="UP000233417">
    <property type="component" value="Unassembled WGS sequence"/>
</dbReference>
<dbReference type="PANTHER" id="PTHR21600:SF87">
    <property type="entry name" value="RNA PSEUDOURIDYLATE SYNTHASE DOMAIN-CONTAINING PROTEIN 1"/>
    <property type="match status" value="1"/>
</dbReference>
<comment type="caution">
    <text evidence="5">The sequence shown here is derived from an EMBL/GenBank/DDBJ whole genome shotgun (WGS) entry which is preliminary data.</text>
</comment>
<dbReference type="CDD" id="cd02869">
    <property type="entry name" value="PseudoU_synth_RluA_like"/>
    <property type="match status" value="1"/>
</dbReference>
<dbReference type="PANTHER" id="PTHR21600">
    <property type="entry name" value="MITOCHONDRIAL RNA PSEUDOURIDINE SYNTHASE"/>
    <property type="match status" value="1"/>
</dbReference>
<dbReference type="GO" id="GO:0000455">
    <property type="term" value="P:enzyme-directed rRNA pseudouridine synthesis"/>
    <property type="evidence" value="ECO:0007669"/>
    <property type="project" value="TreeGrafter"/>
</dbReference>
<evidence type="ECO:0000256" key="2">
    <source>
        <dbReference type="ARBA" id="ARBA00023235"/>
    </source>
</evidence>
<sequence length="321" mass="37382">MRVQVEGENVGKRIDMFVMEHIKKLSLPLTRNIVQNNLHNGCKVNNSICKKSYRLREGDEIFLDMKYWENIKIDLSEDVISQSGDLDVRYEDENILVLFKPKGISVHPGVGHREGTLANFVREYLEKKGEYDSLVDRGGIVHRLDKGVSGFLVIAKNKKTQEYLKKEFQSRNVIKIYHAQVERVGESKLNMFKESEQELELKKYLSEMDISFEPWKEWFNMRGYIGRSSKNRYKMEFRLHEFGGSKFAESYLLMSGDEVLVKIETGRMHQIRASLEYLGLRIVGDELYGSNRSMLNSESIMLEAVLLSFVNINGERLTFRI</sequence>
<feature type="domain" description="Pseudouridine synthase RsuA/RluA-like" evidence="4">
    <location>
        <begin position="94"/>
        <end position="276"/>
    </location>
</feature>
<dbReference type="PROSITE" id="PS50889">
    <property type="entry name" value="S4"/>
    <property type="match status" value="1"/>
</dbReference>
<accession>A0A2N2F469</accession>
<dbReference type="InterPro" id="IPR020103">
    <property type="entry name" value="PsdUridine_synth_cat_dom_sf"/>
</dbReference>
<protein>
    <recommendedName>
        <fullName evidence="4">Pseudouridine synthase RsuA/RluA-like domain-containing protein</fullName>
    </recommendedName>
</protein>
<keyword evidence="3" id="KW-0694">RNA-binding</keyword>